<protein>
    <submittedName>
        <fullName evidence="2">Uncharacterized protein</fullName>
    </submittedName>
</protein>
<evidence type="ECO:0000313" key="2">
    <source>
        <dbReference type="EMBL" id="KAA6365443.1"/>
    </source>
</evidence>
<keyword evidence="1" id="KW-1133">Transmembrane helix</keyword>
<dbReference type="EMBL" id="SNRW01020453">
    <property type="protein sequence ID" value="KAA6365443.1"/>
    <property type="molecule type" value="Genomic_DNA"/>
</dbReference>
<name>A0A5J4U5B0_9EUKA</name>
<comment type="caution">
    <text evidence="2">The sequence shown here is derived from an EMBL/GenBank/DDBJ whole genome shotgun (WGS) entry which is preliminary data.</text>
</comment>
<dbReference type="AlphaFoldDB" id="A0A5J4U5B0"/>
<evidence type="ECO:0000256" key="1">
    <source>
        <dbReference type="SAM" id="Phobius"/>
    </source>
</evidence>
<feature type="transmembrane region" description="Helical" evidence="1">
    <location>
        <begin position="95"/>
        <end position="115"/>
    </location>
</feature>
<organism evidence="2 3">
    <name type="scientific">Streblomastix strix</name>
    <dbReference type="NCBI Taxonomy" id="222440"/>
    <lineage>
        <taxon>Eukaryota</taxon>
        <taxon>Metamonada</taxon>
        <taxon>Preaxostyla</taxon>
        <taxon>Oxymonadida</taxon>
        <taxon>Streblomastigidae</taxon>
        <taxon>Streblomastix</taxon>
    </lineage>
</organism>
<accession>A0A5J4U5B0</accession>
<feature type="transmembrane region" description="Helical" evidence="1">
    <location>
        <begin position="127"/>
        <end position="146"/>
    </location>
</feature>
<dbReference type="Proteomes" id="UP000324800">
    <property type="component" value="Unassembled WGS sequence"/>
</dbReference>
<evidence type="ECO:0000313" key="3">
    <source>
        <dbReference type="Proteomes" id="UP000324800"/>
    </source>
</evidence>
<reference evidence="2 3" key="1">
    <citation type="submission" date="2019-03" db="EMBL/GenBank/DDBJ databases">
        <title>Single cell metagenomics reveals metabolic interactions within the superorganism composed of flagellate Streblomastix strix and complex community of Bacteroidetes bacteria on its surface.</title>
        <authorList>
            <person name="Treitli S.C."/>
            <person name="Kolisko M."/>
            <person name="Husnik F."/>
            <person name="Keeling P."/>
            <person name="Hampl V."/>
        </authorList>
    </citation>
    <scope>NUCLEOTIDE SEQUENCE [LARGE SCALE GENOMIC DNA]</scope>
    <source>
        <strain evidence="2">ST1C</strain>
    </source>
</reference>
<proteinExistence type="predicted"/>
<keyword evidence="1" id="KW-0812">Transmembrane</keyword>
<feature type="non-terminal residue" evidence="2">
    <location>
        <position position="1"/>
    </location>
</feature>
<keyword evidence="1" id="KW-0472">Membrane</keyword>
<gene>
    <name evidence="2" type="ORF">EZS28_039029</name>
</gene>
<sequence>RLIIESFLIIVSGQTWVLDYYCCLQLQLVIATPYLSQICPNLPSLSVMRRVFLGLFLVRRCRLGLVVNLFSLFTSVFELEPAVQAVPESITLIEFIEQTVWTAVLISGVMGPHLLSMLNLYRYGCPFIGFFVLLKACFVYGLYFYASLYLSQFDQSLS</sequence>